<dbReference type="GO" id="GO:0000329">
    <property type="term" value="C:fungal-type vacuole membrane"/>
    <property type="evidence" value="ECO:0007669"/>
    <property type="project" value="TreeGrafter"/>
</dbReference>
<evidence type="ECO:0000256" key="4">
    <source>
        <dbReference type="ARBA" id="ARBA00022989"/>
    </source>
</evidence>
<dbReference type="AlphaFoldDB" id="A0A4V1ISW7"/>
<keyword evidence="2" id="KW-0926">Vacuole</keyword>
<name>A0A4V1ISW7_9FUNG</name>
<evidence type="ECO:0000313" key="7">
    <source>
        <dbReference type="EMBL" id="RKO94997.1"/>
    </source>
</evidence>
<evidence type="ECO:0000256" key="5">
    <source>
        <dbReference type="ARBA" id="ARBA00023136"/>
    </source>
</evidence>
<dbReference type="InterPro" id="IPR051572">
    <property type="entry name" value="VTC_Complex_Subunit"/>
</dbReference>
<gene>
    <name evidence="7" type="ORF">CAUPRSCDRAFT_1722</name>
</gene>
<dbReference type="InterPro" id="IPR004331">
    <property type="entry name" value="SPX_dom"/>
</dbReference>
<evidence type="ECO:0000256" key="1">
    <source>
        <dbReference type="ARBA" id="ARBA00004128"/>
    </source>
</evidence>
<dbReference type="EMBL" id="ML013706">
    <property type="protein sequence ID" value="RKO94997.1"/>
    <property type="molecule type" value="Genomic_DNA"/>
</dbReference>
<evidence type="ECO:0000256" key="2">
    <source>
        <dbReference type="ARBA" id="ARBA00022554"/>
    </source>
</evidence>
<dbReference type="PANTHER" id="PTHR46140">
    <property type="entry name" value="VACUOLAR TRANSPORTER CHAPERONE 1-RELATED"/>
    <property type="match status" value="1"/>
</dbReference>
<dbReference type="PROSITE" id="PS51382">
    <property type="entry name" value="SPX"/>
    <property type="match status" value="1"/>
</dbReference>
<comment type="subcellular location">
    <subcellularLocation>
        <location evidence="1">Vacuole membrane</location>
        <topology evidence="1">Multi-pass membrane protein</topology>
    </subcellularLocation>
</comment>
<feature type="domain" description="SPX" evidence="6">
    <location>
        <begin position="1"/>
        <end position="88"/>
    </location>
</feature>
<dbReference type="GO" id="GO:0033254">
    <property type="term" value="C:vacuolar transporter chaperone complex"/>
    <property type="evidence" value="ECO:0007669"/>
    <property type="project" value="TreeGrafter"/>
</dbReference>
<reference evidence="8" key="1">
    <citation type="journal article" date="2018" name="Nat. Microbiol.">
        <title>Leveraging single-cell genomics to expand the fungal tree of life.</title>
        <authorList>
            <person name="Ahrendt S.R."/>
            <person name="Quandt C.A."/>
            <person name="Ciobanu D."/>
            <person name="Clum A."/>
            <person name="Salamov A."/>
            <person name="Andreopoulos B."/>
            <person name="Cheng J.F."/>
            <person name="Woyke T."/>
            <person name="Pelin A."/>
            <person name="Henrissat B."/>
            <person name="Reynolds N.K."/>
            <person name="Benny G.L."/>
            <person name="Smith M.E."/>
            <person name="James T.Y."/>
            <person name="Grigoriev I.V."/>
        </authorList>
    </citation>
    <scope>NUCLEOTIDE SEQUENCE [LARGE SCALE GENOMIC DNA]</scope>
    <source>
        <strain evidence="8">ATCC 52028</strain>
    </source>
</reference>
<accession>A0A4V1ISW7</accession>
<keyword evidence="4" id="KW-1133">Transmembrane helix</keyword>
<dbReference type="Pfam" id="PF03105">
    <property type="entry name" value="SPX"/>
    <property type="match status" value="1"/>
</dbReference>
<sequence>MKFGEQLKANLLPAWRFYYMDYDDLKASLNGGKHGEAFTEKDEAAFVEKLERELDRVADFRHIKGDELIRRVQHCEATATSILQDKTS</sequence>
<evidence type="ECO:0000259" key="6">
    <source>
        <dbReference type="PROSITE" id="PS51382"/>
    </source>
</evidence>
<proteinExistence type="predicted"/>
<evidence type="ECO:0000256" key="3">
    <source>
        <dbReference type="ARBA" id="ARBA00022692"/>
    </source>
</evidence>
<evidence type="ECO:0000313" key="8">
    <source>
        <dbReference type="Proteomes" id="UP000268535"/>
    </source>
</evidence>
<dbReference type="PANTHER" id="PTHR46140:SF1">
    <property type="entry name" value="VACUOLAR TRANSPORTER CHAPERONE COMPLEX SUBUNIT 4-RELATED"/>
    <property type="match status" value="1"/>
</dbReference>
<dbReference type="GO" id="GO:0006799">
    <property type="term" value="P:polyphosphate biosynthetic process"/>
    <property type="evidence" value="ECO:0007669"/>
    <property type="project" value="UniProtKB-ARBA"/>
</dbReference>
<protein>
    <recommendedName>
        <fullName evidence="6">SPX domain-containing protein</fullName>
    </recommendedName>
</protein>
<keyword evidence="5" id="KW-0472">Membrane</keyword>
<keyword evidence="3" id="KW-0812">Transmembrane</keyword>
<organism evidence="7 8">
    <name type="scientific">Caulochytrium protostelioides</name>
    <dbReference type="NCBI Taxonomy" id="1555241"/>
    <lineage>
        <taxon>Eukaryota</taxon>
        <taxon>Fungi</taxon>
        <taxon>Fungi incertae sedis</taxon>
        <taxon>Chytridiomycota</taxon>
        <taxon>Chytridiomycota incertae sedis</taxon>
        <taxon>Chytridiomycetes</taxon>
        <taxon>Caulochytriales</taxon>
        <taxon>Caulochytriaceae</taxon>
        <taxon>Caulochytrium</taxon>
    </lineage>
</organism>
<dbReference type="Proteomes" id="UP000268535">
    <property type="component" value="Unassembled WGS sequence"/>
</dbReference>
<feature type="non-terminal residue" evidence="7">
    <location>
        <position position="88"/>
    </location>
</feature>